<keyword evidence="1" id="KW-1133">Transmembrane helix</keyword>
<sequence length="411" mass="44880">MAIIMNSATLPGNHPLINRPIRSTLSRLAGYMQGEYNMRHVSSRLAIIPAILLYGMIWSLPTMAHARQTIDILGREVTIPAQVDRVICSGSGCLRLLVYLQGHDRIVGVDSAEKGGLPFSTEARPYAVTQPHLGEHPLFGEFRGHDNPELIAALAPGPQVILKTNAPRDGGTDMLQAKTGIPVIGLGYGNLTTQRDNLNQTLRVMGHVLGLEERAEAVISYFDVLEADLRRRAELVSDDKRPSVYIGGLAHRGGHGFASTEPSYAPFAFLNVRNVAGELAGNKETVAHATVSKEQLLLWDPDVVFLDISTTLLQSGANGLEELRTDKAYQSLSVVRSNNVFGVFPYNAYTTNYESVLANAYYIGTVLYPEQFADIAPMAKAEEISNFLNGGPAFEHINSNFNNLGFSRVTF</sequence>
<evidence type="ECO:0000313" key="3">
    <source>
        <dbReference type="EMBL" id="SDB50311.1"/>
    </source>
</evidence>
<accession>A0A1G6DYV3</accession>
<dbReference type="CDD" id="cd01147">
    <property type="entry name" value="HemV-2"/>
    <property type="match status" value="1"/>
</dbReference>
<evidence type="ECO:0000313" key="4">
    <source>
        <dbReference type="Proteomes" id="UP000198771"/>
    </source>
</evidence>
<dbReference type="SUPFAM" id="SSF53807">
    <property type="entry name" value="Helical backbone' metal receptor"/>
    <property type="match status" value="1"/>
</dbReference>
<dbReference type="EMBL" id="FMXO01000014">
    <property type="protein sequence ID" value="SDB50311.1"/>
    <property type="molecule type" value="Genomic_DNA"/>
</dbReference>
<dbReference type="Proteomes" id="UP000198771">
    <property type="component" value="Unassembled WGS sequence"/>
</dbReference>
<protein>
    <submittedName>
        <fullName evidence="3">Iron complex transport system substrate-binding protein</fullName>
    </submittedName>
</protein>
<dbReference type="STRING" id="617002.SAMN05660653_02489"/>
<dbReference type="PANTHER" id="PTHR30535">
    <property type="entry name" value="VITAMIN B12-BINDING PROTEIN"/>
    <property type="match status" value="1"/>
</dbReference>
<dbReference type="Gene3D" id="3.40.50.1980">
    <property type="entry name" value="Nitrogenase molybdenum iron protein domain"/>
    <property type="match status" value="2"/>
</dbReference>
<proteinExistence type="predicted"/>
<reference evidence="3 4" key="1">
    <citation type="submission" date="2016-10" db="EMBL/GenBank/DDBJ databases">
        <authorList>
            <person name="de Groot N.N."/>
        </authorList>
    </citation>
    <scope>NUCLEOTIDE SEQUENCE [LARGE SCALE GENOMIC DNA]</scope>
    <source>
        <strain evidence="3 4">ASO4-2</strain>
    </source>
</reference>
<name>A0A1G6DYV3_9BACT</name>
<feature type="transmembrane region" description="Helical" evidence="1">
    <location>
        <begin position="41"/>
        <end position="60"/>
    </location>
</feature>
<keyword evidence="1" id="KW-0812">Transmembrane</keyword>
<dbReference type="Pfam" id="PF01497">
    <property type="entry name" value="Peripla_BP_2"/>
    <property type="match status" value="1"/>
</dbReference>
<keyword evidence="1" id="KW-0472">Membrane</keyword>
<dbReference type="InterPro" id="IPR050902">
    <property type="entry name" value="ABC_Transporter_SBP"/>
</dbReference>
<feature type="domain" description="Fe/B12 periplasmic-binding" evidence="2">
    <location>
        <begin position="85"/>
        <end position="371"/>
    </location>
</feature>
<dbReference type="AlphaFoldDB" id="A0A1G6DYV3"/>
<evidence type="ECO:0000256" key="1">
    <source>
        <dbReference type="SAM" id="Phobius"/>
    </source>
</evidence>
<gene>
    <name evidence="3" type="ORF">SAMN05660653_02489</name>
</gene>
<organism evidence="3 4">
    <name type="scientific">Desulfonatronum thiosulfatophilum</name>
    <dbReference type="NCBI Taxonomy" id="617002"/>
    <lineage>
        <taxon>Bacteria</taxon>
        <taxon>Pseudomonadati</taxon>
        <taxon>Thermodesulfobacteriota</taxon>
        <taxon>Desulfovibrionia</taxon>
        <taxon>Desulfovibrionales</taxon>
        <taxon>Desulfonatronaceae</taxon>
        <taxon>Desulfonatronum</taxon>
    </lineage>
</organism>
<dbReference type="PROSITE" id="PS50983">
    <property type="entry name" value="FE_B12_PBP"/>
    <property type="match status" value="1"/>
</dbReference>
<dbReference type="PANTHER" id="PTHR30535:SF34">
    <property type="entry name" value="MOLYBDATE-BINDING PROTEIN MOLA"/>
    <property type="match status" value="1"/>
</dbReference>
<evidence type="ECO:0000259" key="2">
    <source>
        <dbReference type="PROSITE" id="PS50983"/>
    </source>
</evidence>
<dbReference type="RefSeq" id="WP_244148746.1">
    <property type="nucleotide sequence ID" value="NZ_FMXO01000014.1"/>
</dbReference>
<keyword evidence="4" id="KW-1185">Reference proteome</keyword>
<dbReference type="InterPro" id="IPR002491">
    <property type="entry name" value="ABC_transptr_periplasmic_BD"/>
</dbReference>